<dbReference type="InterPro" id="IPR037396">
    <property type="entry name" value="FMN_HAD"/>
</dbReference>
<evidence type="ECO:0000256" key="12">
    <source>
        <dbReference type="PIRSR" id="PIRSR000138-1"/>
    </source>
</evidence>
<dbReference type="PANTHER" id="PTHR10578:SF67">
    <property type="entry name" value="PEROXISOMAL (S)-2-HYDROXYACID OXIDASE GLO3"/>
    <property type="match status" value="1"/>
</dbReference>
<dbReference type="InterPro" id="IPR000262">
    <property type="entry name" value="FMN-dep_DH"/>
</dbReference>
<dbReference type="FunFam" id="3.20.20.70:FF:000204">
    <property type="entry name" value="Peroxisomal (S)-2-hydroxy-acid oxidase GLO4"/>
    <property type="match status" value="1"/>
</dbReference>
<dbReference type="InterPro" id="IPR012133">
    <property type="entry name" value="Alpha-hydoxy_acid_DH_FMN"/>
</dbReference>
<evidence type="ECO:0000256" key="1">
    <source>
        <dbReference type="ARBA" id="ARBA00001917"/>
    </source>
</evidence>
<keyword evidence="16" id="KW-1185">Reference proteome</keyword>
<evidence type="ECO:0000313" key="15">
    <source>
        <dbReference type="EnsemblPlants" id="Kaladp1139s0001.2.v1.1"/>
    </source>
</evidence>
<dbReference type="GO" id="GO:0050665">
    <property type="term" value="P:hydrogen peroxide biosynthetic process"/>
    <property type="evidence" value="ECO:0007669"/>
    <property type="project" value="UniProtKB-ARBA"/>
</dbReference>
<dbReference type="AlphaFoldDB" id="A0A7N0VL50"/>
<dbReference type="GO" id="GO:0042742">
    <property type="term" value="P:defense response to bacterium"/>
    <property type="evidence" value="ECO:0007669"/>
    <property type="project" value="UniProtKB-ARBA"/>
</dbReference>
<keyword evidence="6" id="KW-0560">Oxidoreductase</keyword>
<dbReference type="Proteomes" id="UP000594263">
    <property type="component" value="Unplaced"/>
</dbReference>
<dbReference type="PIRSF" id="PIRSF000138">
    <property type="entry name" value="Al-hdrx_acd_dh"/>
    <property type="match status" value="1"/>
</dbReference>
<evidence type="ECO:0000256" key="6">
    <source>
        <dbReference type="ARBA" id="ARBA00023002"/>
    </source>
</evidence>
<feature type="binding site" evidence="13">
    <location>
        <position position="253"/>
    </location>
    <ligand>
        <name>FMN</name>
        <dbReference type="ChEBI" id="CHEBI:58210"/>
    </ligand>
</feature>
<comment type="catalytic activity">
    <reaction evidence="9">
        <text>a (2S)-2-hydroxycarboxylate + O2 = a 2-oxocarboxylate + H2O2</text>
        <dbReference type="Rhea" id="RHEA:16789"/>
        <dbReference type="ChEBI" id="CHEBI:15379"/>
        <dbReference type="ChEBI" id="CHEBI:16240"/>
        <dbReference type="ChEBI" id="CHEBI:35179"/>
        <dbReference type="ChEBI" id="CHEBI:58123"/>
        <dbReference type="EC" id="1.1.3.15"/>
    </reaction>
    <physiologicalReaction direction="left-to-right" evidence="9">
        <dbReference type="Rhea" id="RHEA:16790"/>
    </physiologicalReaction>
</comment>
<evidence type="ECO:0000256" key="13">
    <source>
        <dbReference type="PIRSR" id="PIRSR000138-2"/>
    </source>
</evidence>
<evidence type="ECO:0000259" key="14">
    <source>
        <dbReference type="PROSITE" id="PS51349"/>
    </source>
</evidence>
<reference evidence="15" key="1">
    <citation type="submission" date="2021-01" db="UniProtKB">
        <authorList>
            <consortium name="EnsemblPlants"/>
        </authorList>
    </citation>
    <scope>IDENTIFICATION</scope>
</reference>
<proteinExistence type="inferred from homology"/>
<feature type="binding site" evidence="13">
    <location>
        <position position="258"/>
    </location>
    <ligand>
        <name>FMN</name>
        <dbReference type="ChEBI" id="CHEBI:58210"/>
    </ligand>
</feature>
<feature type="binding site" evidence="13">
    <location>
        <position position="158"/>
    </location>
    <ligand>
        <name>FMN</name>
        <dbReference type="ChEBI" id="CHEBI:58210"/>
    </ligand>
</feature>
<comment type="catalytic activity">
    <reaction evidence="10">
        <text>2-hydroxyoctanoate + O2 = 2-oxooctanoate + H2O2</text>
        <dbReference type="Rhea" id="RHEA:67940"/>
        <dbReference type="ChEBI" id="CHEBI:15379"/>
        <dbReference type="ChEBI" id="CHEBI:16240"/>
        <dbReference type="ChEBI" id="CHEBI:133514"/>
        <dbReference type="ChEBI" id="CHEBI:176689"/>
    </reaction>
    <physiologicalReaction direction="left-to-right" evidence="10">
        <dbReference type="Rhea" id="RHEA:67941"/>
    </physiologicalReaction>
</comment>
<feature type="binding site" evidence="13">
    <location>
        <position position="130"/>
    </location>
    <ligand>
        <name>FMN</name>
        <dbReference type="ChEBI" id="CHEBI:58210"/>
    </ligand>
</feature>
<dbReference type="EnsemblPlants" id="Kaladp1139s0001.1.v1.1">
    <property type="protein sequence ID" value="Kaladp1139s0001.1.v1.1"/>
    <property type="gene ID" value="Kaladp1139s0001.v1.1"/>
</dbReference>
<evidence type="ECO:0000256" key="9">
    <source>
        <dbReference type="ARBA" id="ARBA00029325"/>
    </source>
</evidence>
<dbReference type="GO" id="GO:0003973">
    <property type="term" value="F:(S)-2-hydroxy-acid oxidase activity"/>
    <property type="evidence" value="ECO:0007669"/>
    <property type="project" value="UniProtKB-EC"/>
</dbReference>
<dbReference type="EC" id="1.1.3.15" evidence="3"/>
<feature type="binding site" evidence="13">
    <location>
        <position position="109"/>
    </location>
    <ligand>
        <name>FMN</name>
        <dbReference type="ChEBI" id="CHEBI:58210"/>
    </ligand>
</feature>
<feature type="binding site" evidence="13">
    <location>
        <position position="231"/>
    </location>
    <ligand>
        <name>FMN</name>
        <dbReference type="ChEBI" id="CHEBI:58210"/>
    </ligand>
</feature>
<feature type="binding site" evidence="13">
    <location>
        <position position="167"/>
    </location>
    <ligand>
        <name>glyoxylate</name>
        <dbReference type="ChEBI" id="CHEBI:36655"/>
    </ligand>
</feature>
<accession>A0A7N0VL50</accession>
<feature type="domain" description="FMN hydroxy acid dehydrogenase" evidence="14">
    <location>
        <begin position="1"/>
        <end position="309"/>
    </location>
</feature>
<evidence type="ECO:0000256" key="11">
    <source>
        <dbReference type="ARBA" id="ARBA00051933"/>
    </source>
</evidence>
<dbReference type="CDD" id="cd02809">
    <property type="entry name" value="alpha_hydroxyacid_oxid_FMN"/>
    <property type="match status" value="1"/>
</dbReference>
<protein>
    <recommendedName>
        <fullName evidence="3">(S)-2-hydroxy-acid oxidase</fullName>
        <ecNumber evidence="3">1.1.3.15</ecNumber>
    </recommendedName>
</protein>
<evidence type="ECO:0000256" key="4">
    <source>
        <dbReference type="ARBA" id="ARBA00022630"/>
    </source>
</evidence>
<keyword evidence="7" id="KW-0576">Peroxisome</keyword>
<evidence type="ECO:0000256" key="5">
    <source>
        <dbReference type="ARBA" id="ARBA00022643"/>
    </source>
</evidence>
<dbReference type="PANTHER" id="PTHR10578">
    <property type="entry name" value="S -2-HYDROXY-ACID OXIDASE-RELATED"/>
    <property type="match status" value="1"/>
</dbReference>
<evidence type="ECO:0000256" key="7">
    <source>
        <dbReference type="ARBA" id="ARBA00023140"/>
    </source>
</evidence>
<feature type="binding site" evidence="13">
    <location>
        <begin position="286"/>
        <end position="290"/>
    </location>
    <ligand>
        <name>FMN</name>
        <dbReference type="ChEBI" id="CHEBI:58210"/>
    </ligand>
</feature>
<evidence type="ECO:0000256" key="3">
    <source>
        <dbReference type="ARBA" id="ARBA00013087"/>
    </source>
</evidence>
<comment type="cofactor">
    <cofactor evidence="1">
        <name>FMN</name>
        <dbReference type="ChEBI" id="CHEBI:58210"/>
    </cofactor>
</comment>
<name>A0A7N0VL50_KALFE</name>
<comment type="catalytic activity">
    <reaction evidence="11">
        <text>2-hydroxyhexanoate + O2 = 2-oxohexanoate + H2O2</text>
        <dbReference type="Rhea" id="RHEA:69372"/>
        <dbReference type="ChEBI" id="CHEBI:15379"/>
        <dbReference type="ChEBI" id="CHEBI:16240"/>
        <dbReference type="ChEBI" id="CHEBI:35177"/>
        <dbReference type="ChEBI" id="CHEBI:133738"/>
    </reaction>
    <physiologicalReaction direction="left-to-right" evidence="11">
        <dbReference type="Rhea" id="RHEA:69373"/>
    </physiologicalReaction>
</comment>
<dbReference type="PROSITE" id="PS51349">
    <property type="entry name" value="FMN_HYDROXY_ACID_DH_2"/>
    <property type="match status" value="1"/>
</dbReference>
<sequence>MGSDDPVNVNQFQQLAKQLLPKMYYDFFAGGAEDEHTLKDNIKAFSRIMILPRVLVDVSRIDMSTTILGFETSSPIMVAPTSYHQLAHPQGEVATARAASACNTIMVMSYSSTRTIEEVASSCDGVRFFQVYVYKRRDITAHLVQRAERNGFKAIVLTADTPRLGRREADIRNRMIRPHLKNFEGLISTKADSLARGSNLQAFVADTFDASLSWKDIEWLRSITKLPILIKGVLTGEDAMRSLEAGVDGIIVSNHGARQLDYTPATISVLEEVVRAVGFKVPVLLDGGVRRGTDVFKAIALGARAVLVS</sequence>
<dbReference type="Pfam" id="PF01070">
    <property type="entry name" value="FMN_dh"/>
    <property type="match status" value="1"/>
</dbReference>
<feature type="binding site" evidence="13">
    <location>
        <position position="255"/>
    </location>
    <ligand>
        <name>glyoxylate</name>
        <dbReference type="ChEBI" id="CHEBI:36655"/>
    </ligand>
</feature>
<feature type="active site" description="Proton acceptor" evidence="12">
    <location>
        <position position="255"/>
    </location>
</feature>
<dbReference type="InterPro" id="IPR008259">
    <property type="entry name" value="FMN_hydac_DH_AS"/>
</dbReference>
<dbReference type="OMA" id="WADFQYE"/>
<keyword evidence="4 13" id="KW-0285">Flavoprotein</keyword>
<feature type="binding site" evidence="13">
    <location>
        <position position="132"/>
    </location>
    <ligand>
        <name>glyoxylate</name>
        <dbReference type="ChEBI" id="CHEBI:36655"/>
    </ligand>
</feature>
<organism evidence="15 16">
    <name type="scientific">Kalanchoe fedtschenkoi</name>
    <name type="common">Lavender scallops</name>
    <name type="synonym">South American air plant</name>
    <dbReference type="NCBI Taxonomy" id="63787"/>
    <lineage>
        <taxon>Eukaryota</taxon>
        <taxon>Viridiplantae</taxon>
        <taxon>Streptophyta</taxon>
        <taxon>Embryophyta</taxon>
        <taxon>Tracheophyta</taxon>
        <taxon>Spermatophyta</taxon>
        <taxon>Magnoliopsida</taxon>
        <taxon>eudicotyledons</taxon>
        <taxon>Gunneridae</taxon>
        <taxon>Pentapetalae</taxon>
        <taxon>Saxifragales</taxon>
        <taxon>Crassulaceae</taxon>
        <taxon>Kalanchoe</taxon>
    </lineage>
</organism>
<comment type="similarity">
    <text evidence="8">Belongs to the FMN-dependent alpha-hydroxy acid dehydrogenase family.</text>
</comment>
<keyword evidence="5 13" id="KW-0288">FMN</keyword>
<dbReference type="EnsemblPlants" id="Kaladp1139s0001.2.v1.1">
    <property type="protein sequence ID" value="Kaladp1139s0001.2.v1.1"/>
    <property type="gene ID" value="Kaladp1139s0001.v1.1"/>
</dbReference>
<dbReference type="InterPro" id="IPR013785">
    <property type="entry name" value="Aldolase_TIM"/>
</dbReference>
<comment type="subcellular location">
    <subcellularLocation>
        <location evidence="2">Peroxisome</location>
    </subcellularLocation>
</comment>
<dbReference type="Gene3D" id="3.20.20.70">
    <property type="entry name" value="Aldolase class I"/>
    <property type="match status" value="1"/>
</dbReference>
<evidence type="ECO:0000256" key="10">
    <source>
        <dbReference type="ARBA" id="ARBA00029327"/>
    </source>
</evidence>
<dbReference type="SUPFAM" id="SSF51395">
    <property type="entry name" value="FMN-linked oxidoreductases"/>
    <property type="match status" value="1"/>
</dbReference>
<dbReference type="Gramene" id="Kaladp1139s0001.1.v1.1">
    <property type="protein sequence ID" value="Kaladp1139s0001.1.v1.1"/>
    <property type="gene ID" value="Kaladp1139s0001.v1.1"/>
</dbReference>
<evidence type="ECO:0000256" key="8">
    <source>
        <dbReference type="ARBA" id="ARBA00024042"/>
    </source>
</evidence>
<dbReference type="Gramene" id="Kaladp1139s0001.2.v1.1">
    <property type="protein sequence ID" value="Kaladp1139s0001.2.v1.1"/>
    <property type="gene ID" value="Kaladp1139s0001.v1.1"/>
</dbReference>
<dbReference type="GO" id="GO:0010181">
    <property type="term" value="F:FMN binding"/>
    <property type="evidence" value="ECO:0007669"/>
    <property type="project" value="InterPro"/>
</dbReference>
<dbReference type="GO" id="GO:0005777">
    <property type="term" value="C:peroxisome"/>
    <property type="evidence" value="ECO:0007669"/>
    <property type="project" value="UniProtKB-SubCell"/>
</dbReference>
<evidence type="ECO:0000256" key="2">
    <source>
        <dbReference type="ARBA" id="ARBA00004275"/>
    </source>
</evidence>
<dbReference type="PROSITE" id="PS00557">
    <property type="entry name" value="FMN_HYDROXY_ACID_DH_1"/>
    <property type="match status" value="1"/>
</dbReference>
<evidence type="ECO:0000313" key="16">
    <source>
        <dbReference type="Proteomes" id="UP000594263"/>
    </source>
</evidence>